<feature type="region of interest" description="Disordered" evidence="3">
    <location>
        <begin position="78"/>
        <end position="117"/>
    </location>
</feature>
<evidence type="ECO:0000256" key="3">
    <source>
        <dbReference type="SAM" id="MobiDB-lite"/>
    </source>
</evidence>
<feature type="compositionally biased region" description="Low complexity" evidence="3">
    <location>
        <begin position="393"/>
        <end position="412"/>
    </location>
</feature>
<feature type="region of interest" description="Disordered" evidence="3">
    <location>
        <begin position="345"/>
        <end position="461"/>
    </location>
</feature>
<dbReference type="Proteomes" id="UP000059188">
    <property type="component" value="Unassembled WGS sequence"/>
</dbReference>
<keyword evidence="2" id="KW-0863">Zinc-finger</keyword>
<feature type="compositionally biased region" description="Low complexity" evidence="3">
    <location>
        <begin position="91"/>
        <end position="103"/>
    </location>
</feature>
<evidence type="ECO:0000259" key="4">
    <source>
        <dbReference type="PROSITE" id="PS50089"/>
    </source>
</evidence>
<protein>
    <submittedName>
        <fullName evidence="5">Protein SIP5</fullName>
    </submittedName>
</protein>
<name>A0A0B7F7W4_THACB</name>
<dbReference type="PANTHER" id="PTHR31315">
    <property type="entry name" value="PROTEIN SIP5"/>
    <property type="match status" value="1"/>
</dbReference>
<evidence type="ECO:0000313" key="6">
    <source>
        <dbReference type="Proteomes" id="UP000059188"/>
    </source>
</evidence>
<dbReference type="OrthoDB" id="21471at2759"/>
<dbReference type="SUPFAM" id="SSF57850">
    <property type="entry name" value="RING/U-box"/>
    <property type="match status" value="1"/>
</dbReference>
<feature type="compositionally biased region" description="Polar residues" evidence="3">
    <location>
        <begin position="619"/>
        <end position="644"/>
    </location>
</feature>
<dbReference type="InterPro" id="IPR001841">
    <property type="entry name" value="Znf_RING"/>
</dbReference>
<keyword evidence="2" id="KW-0862">Zinc</keyword>
<organism evidence="5 6">
    <name type="scientific">Thanatephorus cucumeris (strain AG1-IB / isolate 7/3/14)</name>
    <name type="common">Lettuce bottom rot fungus</name>
    <name type="synonym">Rhizoctonia solani</name>
    <dbReference type="NCBI Taxonomy" id="1108050"/>
    <lineage>
        <taxon>Eukaryota</taxon>
        <taxon>Fungi</taxon>
        <taxon>Dikarya</taxon>
        <taxon>Basidiomycota</taxon>
        <taxon>Agaricomycotina</taxon>
        <taxon>Agaricomycetes</taxon>
        <taxon>Cantharellales</taxon>
        <taxon>Ceratobasidiaceae</taxon>
        <taxon>Rhizoctonia</taxon>
        <taxon>Rhizoctonia solani AG-1</taxon>
    </lineage>
</organism>
<gene>
    <name evidence="5" type="ORF">RSOLAG1IB_00872</name>
</gene>
<evidence type="ECO:0000256" key="2">
    <source>
        <dbReference type="PROSITE-ProRule" id="PRU00175"/>
    </source>
</evidence>
<dbReference type="CDD" id="cd24139">
    <property type="entry name" value="SIP5-like"/>
    <property type="match status" value="1"/>
</dbReference>
<feature type="region of interest" description="Disordered" evidence="3">
    <location>
        <begin position="478"/>
        <end position="497"/>
    </location>
</feature>
<evidence type="ECO:0000313" key="5">
    <source>
        <dbReference type="EMBL" id="CEL52332.1"/>
    </source>
</evidence>
<dbReference type="EMBL" id="LN679100">
    <property type="protein sequence ID" value="CEL52332.1"/>
    <property type="molecule type" value="Genomic_DNA"/>
</dbReference>
<comment type="similarity">
    <text evidence="1">Belongs to the SIP5 family.</text>
</comment>
<reference evidence="5 6" key="1">
    <citation type="submission" date="2014-11" db="EMBL/GenBank/DDBJ databases">
        <authorList>
            <person name="Wibberg Daniel"/>
        </authorList>
    </citation>
    <scope>NUCLEOTIDE SEQUENCE [LARGE SCALE GENOMIC DNA]</scope>
    <source>
        <strain evidence="5">Rhizoctonia solani AG1-IB 7/3/14</strain>
    </source>
</reference>
<dbReference type="PANTHER" id="PTHR31315:SF1">
    <property type="entry name" value="PROTEIN SIP5"/>
    <property type="match status" value="1"/>
</dbReference>
<feature type="compositionally biased region" description="Low complexity" evidence="3">
    <location>
        <begin position="577"/>
        <end position="602"/>
    </location>
</feature>
<sequence length="677" mass="71931">MGNTGSSSGKHSHSHNIRDETVDFGYLSPQGIYTGPQDWNQELVGKLIIDRKLAPFYRPLEDYEPDWDDEAILRNRKLKPGEESLPPPVTLPVSLPASFSGKGSTKGKGVADRREQQRMSETEVYHGAIECPICFMYYPPNINRSRCCDQAICTECFVQIKRAEPTTTHIVSEPAACPYCVQENFGVIYEPPSWRAGLVLGSSGSPSRPELPRLGGSAISMASGESQGHLTAERSRRKSVPHQAVEVVTIDYIRPDWEAKLEAVRATVARRANRRIVMRQVGDRLIPVGITSGRVVPVNIGEGDASGSGRRGRRSRPGGSSELPIPDLEELMMMEAMRLSLLEHEAQQRREREATARSTDSNSGAEASRETANASPDPASGLQQPDHEQHQPSHTSSSLSVTSAGLAASSGSNTPLQPNSSGALEPASNQSPATLPHDLSDTSQTGSLSHRRIGSGPLQVTPSLSSATNLAIAVGFPSVSDSSETGDARTEQSGFPPRTLNAISAAVSASSIPAAILGSGSNDHPEHGPGTPNHEVGQFVVGHSSLGEPQDQGVSDERISSDSSPPAHQERGTTIMSPGSVSTSRPSSPSGGSPSNSTNDTNVSVPPPAFLSADARTITEASVRTTDTQQSKGDSYSILPSSPETEIKQPLMTGPPSLTRFDTEDSYQAQGSSSTAQ</sequence>
<dbReference type="GO" id="GO:0008270">
    <property type="term" value="F:zinc ion binding"/>
    <property type="evidence" value="ECO:0007669"/>
    <property type="project" value="UniProtKB-KW"/>
</dbReference>
<dbReference type="STRING" id="1108050.A0A0B7F7W4"/>
<feature type="compositionally biased region" description="Polar residues" evidence="3">
    <location>
        <begin position="561"/>
        <end position="576"/>
    </location>
</feature>
<feature type="region of interest" description="Disordered" evidence="3">
    <location>
        <begin position="296"/>
        <end position="327"/>
    </location>
</feature>
<feature type="compositionally biased region" description="Basic and acidic residues" evidence="3">
    <location>
        <begin position="345"/>
        <end position="355"/>
    </location>
</feature>
<dbReference type="GO" id="GO:0005737">
    <property type="term" value="C:cytoplasm"/>
    <property type="evidence" value="ECO:0007669"/>
    <property type="project" value="TreeGrafter"/>
</dbReference>
<feature type="compositionally biased region" description="Polar residues" evidence="3">
    <location>
        <begin position="358"/>
        <end position="374"/>
    </location>
</feature>
<keyword evidence="2" id="KW-0479">Metal-binding</keyword>
<feature type="domain" description="RING-type" evidence="4">
    <location>
        <begin position="131"/>
        <end position="180"/>
    </location>
</feature>
<feature type="region of interest" description="Disordered" evidence="3">
    <location>
        <begin position="516"/>
        <end position="677"/>
    </location>
</feature>
<dbReference type="InterPro" id="IPR039301">
    <property type="entry name" value="Sip5/DA2"/>
</dbReference>
<dbReference type="AlphaFoldDB" id="A0A0B7F7W4"/>
<feature type="compositionally biased region" description="Polar residues" evidence="3">
    <location>
        <begin position="413"/>
        <end position="433"/>
    </location>
</feature>
<feature type="compositionally biased region" description="Polar residues" evidence="3">
    <location>
        <begin position="666"/>
        <end position="677"/>
    </location>
</feature>
<accession>A0A0B7F7W4</accession>
<evidence type="ECO:0000256" key="1">
    <source>
        <dbReference type="ARBA" id="ARBA00010402"/>
    </source>
</evidence>
<dbReference type="PROSITE" id="PS50089">
    <property type="entry name" value="ZF_RING_2"/>
    <property type="match status" value="1"/>
</dbReference>
<keyword evidence="6" id="KW-1185">Reference proteome</keyword>
<proteinExistence type="inferred from homology"/>